<dbReference type="GO" id="GO:0015293">
    <property type="term" value="F:symporter activity"/>
    <property type="evidence" value="ECO:0007669"/>
    <property type="project" value="TreeGrafter"/>
</dbReference>
<feature type="transmembrane region" description="Helical" evidence="12">
    <location>
        <begin position="206"/>
        <end position="229"/>
    </location>
</feature>
<keyword evidence="14" id="KW-1185">Reference proteome</keyword>
<comment type="similarity">
    <text evidence="2 11">Belongs to the sodium:solute symporter (SSF) (TC 2.A.21) family.</text>
</comment>
<keyword evidence="10" id="KW-0739">Sodium transport</keyword>
<dbReference type="AlphaFoldDB" id="A0AAE1LDV3"/>
<dbReference type="NCBIfam" id="TIGR00813">
    <property type="entry name" value="sss"/>
    <property type="match status" value="1"/>
</dbReference>
<dbReference type="Proteomes" id="UP001219518">
    <property type="component" value="Unassembled WGS sequence"/>
</dbReference>
<dbReference type="EMBL" id="JAHWGI010000485">
    <property type="protein sequence ID" value="KAK3916038.1"/>
    <property type="molecule type" value="Genomic_DNA"/>
</dbReference>
<dbReference type="InterPro" id="IPR038377">
    <property type="entry name" value="Na/Glc_symporter_sf"/>
</dbReference>
<evidence type="ECO:0000256" key="6">
    <source>
        <dbReference type="ARBA" id="ARBA00022989"/>
    </source>
</evidence>
<dbReference type="PROSITE" id="PS50283">
    <property type="entry name" value="NA_SOLUT_SYMP_3"/>
    <property type="match status" value="1"/>
</dbReference>
<comment type="caution">
    <text evidence="13">The sequence shown here is derived from an EMBL/GenBank/DDBJ whole genome shotgun (WGS) entry which is preliminary data.</text>
</comment>
<dbReference type="CDD" id="cd11492">
    <property type="entry name" value="SLC5sbd_NIS-SMVT"/>
    <property type="match status" value="1"/>
</dbReference>
<reference evidence="13" key="1">
    <citation type="submission" date="2021-07" db="EMBL/GenBank/DDBJ databases">
        <authorList>
            <person name="Catto M.A."/>
            <person name="Jacobson A."/>
            <person name="Kennedy G."/>
            <person name="Labadie P."/>
            <person name="Hunt B.G."/>
            <person name="Srinivasan R."/>
        </authorList>
    </citation>
    <scope>NUCLEOTIDE SEQUENCE</scope>
    <source>
        <strain evidence="13">PL_HMW_Pooled</strain>
        <tissue evidence="13">Head</tissue>
    </source>
</reference>
<reference evidence="13" key="2">
    <citation type="journal article" date="2023" name="BMC Genomics">
        <title>Pest status, molecular evolution, and epigenetic factors derived from the genome assembly of Frankliniella fusca, a thysanopteran phytovirus vector.</title>
        <authorList>
            <person name="Catto M.A."/>
            <person name="Labadie P.E."/>
            <person name="Jacobson A.L."/>
            <person name="Kennedy G.G."/>
            <person name="Srinivasan R."/>
            <person name="Hunt B.G."/>
        </authorList>
    </citation>
    <scope>NUCLEOTIDE SEQUENCE</scope>
    <source>
        <strain evidence="13">PL_HMW_Pooled</strain>
    </source>
</reference>
<protein>
    <submittedName>
        <fullName evidence="13">Sodium-dependent multivitamin transporter</fullName>
    </submittedName>
</protein>
<keyword evidence="8" id="KW-0406">Ion transport</keyword>
<feature type="transmembrane region" description="Helical" evidence="12">
    <location>
        <begin position="388"/>
        <end position="412"/>
    </location>
</feature>
<dbReference type="PANTHER" id="PTHR42985">
    <property type="entry name" value="SODIUM-COUPLED MONOCARBOXYLATE TRANSPORTER"/>
    <property type="match status" value="1"/>
</dbReference>
<keyword evidence="7" id="KW-0915">Sodium</keyword>
<keyword evidence="6 12" id="KW-1133">Transmembrane helix</keyword>
<feature type="transmembrane region" description="Helical" evidence="12">
    <location>
        <begin position="551"/>
        <end position="573"/>
    </location>
</feature>
<dbReference type="PANTHER" id="PTHR42985:SF40">
    <property type="entry name" value="LD47995P-RELATED"/>
    <property type="match status" value="1"/>
</dbReference>
<proteinExistence type="inferred from homology"/>
<dbReference type="InterPro" id="IPR001734">
    <property type="entry name" value="Na/solute_symporter"/>
</dbReference>
<evidence type="ECO:0000313" key="13">
    <source>
        <dbReference type="EMBL" id="KAK3916038.1"/>
    </source>
</evidence>
<sequence>MLQERAIKVNIGQVSLFWPSSAQAVSPKRLSEQNVTNYVRKICKISEMGDVTFGIADYAVFTFTLLISASIGVYYRFTGGRQKTAVEYLLADRNMGIIPVAFSLMASFMSAITLLGVSAENYSYGTMFVVINLSYGIFTPVAAYLFLPVFYNLQATSVYEYLERRFGKGARLAGSFAFSLQMILYMGIVLYTPALTLEAVTGLSKVWAILSVGLVCTFYSTIGGLKAVLITDVFQSLLMFAAIYSVIGSAWVEKGSLSEVWRIAEENGRVEFDNFDLDPTVRHTWWSLTFGGGVTFLSLYAVNQAQVQRYLAVKDVKTAQKSLWLNWPILMLLSFSTSFSGIAMFSKYAHCDPRSAGKISSYDQLMPYYVVDTMGHIPGLSGLFVSGIFSASLSTVSAAVNSLAAVTLEDYIKPIYTYVKKEDLPDKGSSYRAKLISVIYGLVCIALAFIAEYLGSVLQASLTIFNVVGGPILGLFSLGMFFPLANQTGALAGFVSSLAFSLFLGFPTTKPALKPLPVYTDACSNLTITLSTPTPTLTSDSEIFYLYRLSYMWLGVLGLILCLVVGVVVSLLASHVFKLHSVNLSNELDPNLFVPPVANCLKKRQQIAHLKSLMDENSLKTTTVELNPIGDNTSLSSDHKLDVHPQ</sequence>
<gene>
    <name evidence="13" type="ORF">KUF71_025296</name>
</gene>
<feature type="transmembrane region" description="Helical" evidence="12">
    <location>
        <begin position="489"/>
        <end position="506"/>
    </location>
</feature>
<feature type="transmembrane region" description="Helical" evidence="12">
    <location>
        <begin position="323"/>
        <end position="345"/>
    </location>
</feature>
<feature type="transmembrane region" description="Helical" evidence="12">
    <location>
        <begin position="96"/>
        <end position="117"/>
    </location>
</feature>
<keyword evidence="3" id="KW-0813">Transport</keyword>
<evidence type="ECO:0000256" key="2">
    <source>
        <dbReference type="ARBA" id="ARBA00006434"/>
    </source>
</evidence>
<organism evidence="13 14">
    <name type="scientific">Frankliniella fusca</name>
    <dbReference type="NCBI Taxonomy" id="407009"/>
    <lineage>
        <taxon>Eukaryota</taxon>
        <taxon>Metazoa</taxon>
        <taxon>Ecdysozoa</taxon>
        <taxon>Arthropoda</taxon>
        <taxon>Hexapoda</taxon>
        <taxon>Insecta</taxon>
        <taxon>Pterygota</taxon>
        <taxon>Neoptera</taxon>
        <taxon>Paraneoptera</taxon>
        <taxon>Thysanoptera</taxon>
        <taxon>Terebrantia</taxon>
        <taxon>Thripoidea</taxon>
        <taxon>Thripidae</taxon>
        <taxon>Frankliniella</taxon>
    </lineage>
</organism>
<feature type="transmembrane region" description="Helical" evidence="12">
    <location>
        <begin position="433"/>
        <end position="454"/>
    </location>
</feature>
<feature type="transmembrane region" description="Helical" evidence="12">
    <location>
        <begin position="236"/>
        <end position="252"/>
    </location>
</feature>
<dbReference type="Pfam" id="PF00474">
    <property type="entry name" value="SSF"/>
    <property type="match status" value="1"/>
</dbReference>
<dbReference type="Gene3D" id="1.20.1730.10">
    <property type="entry name" value="Sodium/glucose cotransporter"/>
    <property type="match status" value="1"/>
</dbReference>
<feature type="transmembrane region" description="Helical" evidence="12">
    <location>
        <begin position="172"/>
        <end position="194"/>
    </location>
</feature>
<accession>A0AAE1LDV3</accession>
<keyword evidence="9 12" id="KW-0472">Membrane</keyword>
<feature type="transmembrane region" description="Helical" evidence="12">
    <location>
        <begin position="284"/>
        <end position="302"/>
    </location>
</feature>
<feature type="transmembrane region" description="Helical" evidence="12">
    <location>
        <begin position="55"/>
        <end position="75"/>
    </location>
</feature>
<dbReference type="InterPro" id="IPR051163">
    <property type="entry name" value="Sodium:Solute_Symporter_SSF"/>
</dbReference>
<evidence type="ECO:0000256" key="3">
    <source>
        <dbReference type="ARBA" id="ARBA00022448"/>
    </source>
</evidence>
<keyword evidence="4" id="KW-1003">Cell membrane</keyword>
<feature type="transmembrane region" description="Helical" evidence="12">
    <location>
        <begin position="460"/>
        <end position="482"/>
    </location>
</feature>
<name>A0AAE1LDV3_9NEOP</name>
<evidence type="ECO:0000256" key="5">
    <source>
        <dbReference type="ARBA" id="ARBA00022692"/>
    </source>
</evidence>
<keyword evidence="5 12" id="KW-0812">Transmembrane</keyword>
<dbReference type="GO" id="GO:0005886">
    <property type="term" value="C:plasma membrane"/>
    <property type="evidence" value="ECO:0007669"/>
    <property type="project" value="UniProtKB-SubCell"/>
</dbReference>
<feature type="transmembrane region" description="Helical" evidence="12">
    <location>
        <begin position="129"/>
        <end position="151"/>
    </location>
</feature>
<evidence type="ECO:0000256" key="10">
    <source>
        <dbReference type="ARBA" id="ARBA00023201"/>
    </source>
</evidence>
<evidence type="ECO:0000256" key="11">
    <source>
        <dbReference type="RuleBase" id="RU362091"/>
    </source>
</evidence>
<dbReference type="GO" id="GO:0006814">
    <property type="term" value="P:sodium ion transport"/>
    <property type="evidence" value="ECO:0007669"/>
    <property type="project" value="UniProtKB-KW"/>
</dbReference>
<evidence type="ECO:0000256" key="7">
    <source>
        <dbReference type="ARBA" id="ARBA00023053"/>
    </source>
</evidence>
<evidence type="ECO:0000313" key="14">
    <source>
        <dbReference type="Proteomes" id="UP001219518"/>
    </source>
</evidence>
<evidence type="ECO:0000256" key="8">
    <source>
        <dbReference type="ARBA" id="ARBA00023065"/>
    </source>
</evidence>
<evidence type="ECO:0000256" key="1">
    <source>
        <dbReference type="ARBA" id="ARBA00004651"/>
    </source>
</evidence>
<evidence type="ECO:0000256" key="9">
    <source>
        <dbReference type="ARBA" id="ARBA00023136"/>
    </source>
</evidence>
<evidence type="ECO:0000256" key="12">
    <source>
        <dbReference type="SAM" id="Phobius"/>
    </source>
</evidence>
<evidence type="ECO:0000256" key="4">
    <source>
        <dbReference type="ARBA" id="ARBA00022475"/>
    </source>
</evidence>
<comment type="subcellular location">
    <subcellularLocation>
        <location evidence="1">Cell membrane</location>
        <topology evidence="1">Multi-pass membrane protein</topology>
    </subcellularLocation>
</comment>